<dbReference type="GO" id="GO:0004125">
    <property type="term" value="F:L-seryl-tRNA(Sec) selenium transferase activity"/>
    <property type="evidence" value="ECO:0007669"/>
    <property type="project" value="TreeGrafter"/>
</dbReference>
<dbReference type="GO" id="GO:0030170">
    <property type="term" value="F:pyridoxal phosphate binding"/>
    <property type="evidence" value="ECO:0007669"/>
    <property type="project" value="InterPro"/>
</dbReference>
<organism evidence="5 6">
    <name type="scientific">Flagellimonas olearia</name>
    <dbReference type="NCBI Taxonomy" id="552546"/>
    <lineage>
        <taxon>Bacteria</taxon>
        <taxon>Pseudomonadati</taxon>
        <taxon>Bacteroidota</taxon>
        <taxon>Flavobacteriia</taxon>
        <taxon>Flavobacteriales</taxon>
        <taxon>Flavobacteriaceae</taxon>
        <taxon>Flagellimonas</taxon>
    </lineage>
</organism>
<evidence type="ECO:0000313" key="6">
    <source>
        <dbReference type="Proteomes" id="UP000290261"/>
    </source>
</evidence>
<dbReference type="InterPro" id="IPR015421">
    <property type="entry name" value="PyrdxlP-dep_Trfase_major"/>
</dbReference>
<keyword evidence="2 3" id="KW-0663">Pyridoxal phosphate</keyword>
<dbReference type="Gene3D" id="3.40.640.10">
    <property type="entry name" value="Type I PLP-dependent aspartate aminotransferase-like (Major domain)"/>
    <property type="match status" value="1"/>
</dbReference>
<dbReference type="PANTHER" id="PTHR32328:SF0">
    <property type="entry name" value="L-SERYL-TRNA(SEC) SELENIUM TRANSFERASE"/>
    <property type="match status" value="1"/>
</dbReference>
<sequence length="535" mass="57965">MKRRALIRKLGLVPLTGVFAQLLPSSVYAGWGTEKAVDKADVLKKAAKGKSIYEKLGVRPVINGRGTITVIGGCRVLPEVEQAMQEATLDYVEFDELMDGVGQRLGELTGAEFGLVSTGATGAMMIGTTGIVTGGDPDKLWQLPNLDGMKDEVIIPRYSWTAYESAVRGVGVRMITVDNKEELKAALGPRTAMVLVLAGSKSMNGPLSIKEIASVTKPLGVPIMVDAAAEGLPIPNPHISQGADLVAYSGGKYLGGPQCAGLLIGRKDLIKAAWVTSAPHHGFARGYKVGREEIMGMLTAVEMWMKRDHAKERETWTGTLEYIADKLNKIPGLETSIRQPPPEQLSNPSPSLNVKWDMEKIPLTGYDVEQILWDGTPRVAVSGAGSFLPFPPNMEPNIRINTSQLREGEEKIIADRVFEVLSNPPKIERNLDAASFDLSGEWDVAIEFAATASDQTFVIAQNGEDVKGTHYGSYASRALQGSVHGDEVLIRSSHTLDGVRLNFTFKGKIQNGQLMGGDVSFSEYGNGKWQAKRRY</sequence>
<evidence type="ECO:0008006" key="7">
    <source>
        <dbReference type="Google" id="ProtNLM"/>
    </source>
</evidence>
<protein>
    <recommendedName>
        <fullName evidence="7">Aminotransferase class V-fold PLP-dependent enzyme</fullName>
    </recommendedName>
</protein>
<comment type="similarity">
    <text evidence="3">Belongs to the trans-sulfuration enzymes family.</text>
</comment>
<dbReference type="InterPro" id="IPR015424">
    <property type="entry name" value="PyrdxlP-dep_Trfase"/>
</dbReference>
<dbReference type="PANTHER" id="PTHR32328">
    <property type="entry name" value="L-SERYL-TRNA(SEC) SELENIUM TRANSFERASE"/>
    <property type="match status" value="1"/>
</dbReference>
<comment type="cofactor">
    <cofactor evidence="1 3">
        <name>pyridoxal 5'-phosphate</name>
        <dbReference type="ChEBI" id="CHEBI:597326"/>
    </cofactor>
</comment>
<evidence type="ECO:0000256" key="4">
    <source>
        <dbReference type="SAM" id="SignalP"/>
    </source>
</evidence>
<dbReference type="SUPFAM" id="SSF53383">
    <property type="entry name" value="PLP-dependent transferases"/>
    <property type="match status" value="1"/>
</dbReference>
<dbReference type="EMBL" id="JJMP01000010">
    <property type="protein sequence ID" value="RYC50291.1"/>
    <property type="molecule type" value="Genomic_DNA"/>
</dbReference>
<dbReference type="GO" id="GO:0019346">
    <property type="term" value="P:transsulfuration"/>
    <property type="evidence" value="ECO:0007669"/>
    <property type="project" value="InterPro"/>
</dbReference>
<dbReference type="InterPro" id="IPR000277">
    <property type="entry name" value="Cys/Met-Metab_PyrdxlP-dep_enz"/>
</dbReference>
<accession>A0A444VHP7</accession>
<reference evidence="5 6" key="1">
    <citation type="submission" date="2014-04" db="EMBL/GenBank/DDBJ databases">
        <title>Whole genome of Muricauda olearia.</title>
        <authorList>
            <person name="Zhang X.-H."/>
            <person name="Tang K."/>
        </authorList>
    </citation>
    <scope>NUCLEOTIDE SEQUENCE [LARGE SCALE GENOMIC DNA]</scope>
    <source>
        <strain evidence="5 6">Th120</strain>
    </source>
</reference>
<proteinExistence type="inferred from homology"/>
<dbReference type="AlphaFoldDB" id="A0A444VHP7"/>
<keyword evidence="4" id="KW-0732">Signal</keyword>
<comment type="caution">
    <text evidence="5">The sequence shown here is derived from an EMBL/GenBank/DDBJ whole genome shotgun (WGS) entry which is preliminary data.</text>
</comment>
<evidence type="ECO:0000256" key="1">
    <source>
        <dbReference type="ARBA" id="ARBA00001933"/>
    </source>
</evidence>
<gene>
    <name evidence="5" type="ORF">DN53_05040</name>
</gene>
<dbReference type="Proteomes" id="UP000290261">
    <property type="component" value="Unassembled WGS sequence"/>
</dbReference>
<feature type="chain" id="PRO_5018977378" description="Aminotransferase class V-fold PLP-dependent enzyme" evidence="4">
    <location>
        <begin position="30"/>
        <end position="535"/>
    </location>
</feature>
<evidence type="ECO:0000313" key="5">
    <source>
        <dbReference type="EMBL" id="RYC50291.1"/>
    </source>
</evidence>
<evidence type="ECO:0000256" key="2">
    <source>
        <dbReference type="ARBA" id="ARBA00022898"/>
    </source>
</evidence>
<dbReference type="Pfam" id="PF01053">
    <property type="entry name" value="Cys_Met_Meta_PP"/>
    <property type="match status" value="1"/>
</dbReference>
<keyword evidence="6" id="KW-1185">Reference proteome</keyword>
<evidence type="ECO:0000256" key="3">
    <source>
        <dbReference type="RuleBase" id="RU362118"/>
    </source>
</evidence>
<feature type="signal peptide" evidence="4">
    <location>
        <begin position="1"/>
        <end position="29"/>
    </location>
</feature>
<name>A0A444VHP7_9FLAO</name>
<dbReference type="RefSeq" id="WP_129655818.1">
    <property type="nucleotide sequence ID" value="NZ_ML142914.1"/>
</dbReference>